<dbReference type="SUPFAM" id="SSF46785">
    <property type="entry name" value="Winged helix' DNA-binding domain"/>
    <property type="match status" value="1"/>
</dbReference>
<evidence type="ECO:0000259" key="1">
    <source>
        <dbReference type="Pfam" id="PF13463"/>
    </source>
</evidence>
<dbReference type="CDD" id="cd00090">
    <property type="entry name" value="HTH_ARSR"/>
    <property type="match status" value="1"/>
</dbReference>
<accession>G5H6R7</accession>
<evidence type="ECO:0000313" key="2">
    <source>
        <dbReference type="EMBL" id="EHB92914.1"/>
    </source>
</evidence>
<evidence type="ECO:0000313" key="3">
    <source>
        <dbReference type="Proteomes" id="UP000006008"/>
    </source>
</evidence>
<dbReference type="InterPro" id="IPR011991">
    <property type="entry name" value="ArsR-like_HTH"/>
</dbReference>
<dbReference type="OrthoDB" id="1095207at2"/>
<organism evidence="2 3">
    <name type="scientific">Alistipes indistinctus YIT 12060</name>
    <dbReference type="NCBI Taxonomy" id="742725"/>
    <lineage>
        <taxon>Bacteria</taxon>
        <taxon>Pseudomonadati</taxon>
        <taxon>Bacteroidota</taxon>
        <taxon>Bacteroidia</taxon>
        <taxon>Bacteroidales</taxon>
        <taxon>Rikenellaceae</taxon>
        <taxon>Alistipes</taxon>
    </lineage>
</organism>
<keyword evidence="3" id="KW-1185">Reference proteome</keyword>
<dbReference type="InterPro" id="IPR039422">
    <property type="entry name" value="MarR/SlyA-like"/>
</dbReference>
<gene>
    <name evidence="2" type="ORF">HMPREF9450_00627</name>
</gene>
<dbReference type="EMBL" id="ADLD01000008">
    <property type="protein sequence ID" value="EHB92914.1"/>
    <property type="molecule type" value="Genomic_DNA"/>
</dbReference>
<proteinExistence type="predicted"/>
<dbReference type="Proteomes" id="UP000006008">
    <property type="component" value="Unassembled WGS sequence"/>
</dbReference>
<dbReference type="HOGENOM" id="CLU_148642_0_0_10"/>
<dbReference type="Pfam" id="PF13463">
    <property type="entry name" value="HTH_27"/>
    <property type="match status" value="1"/>
</dbReference>
<dbReference type="InterPro" id="IPR000835">
    <property type="entry name" value="HTH_MarR-typ"/>
</dbReference>
<dbReference type="GeneID" id="92816361"/>
<dbReference type="PANTHER" id="PTHR33164">
    <property type="entry name" value="TRANSCRIPTIONAL REGULATOR, MARR FAMILY"/>
    <property type="match status" value="1"/>
</dbReference>
<dbReference type="AlphaFoldDB" id="G5H6R7"/>
<dbReference type="RefSeq" id="WP_009133433.1">
    <property type="nucleotide sequence ID" value="NZ_CP102250.1"/>
</dbReference>
<sequence length="122" mass="13633">METICLMRDIYRAIQTFEADFQKVHRVCMNEAMLLCSLSGGKRSAAEIAAINAMSPSHTSKVIRSVEEKGFVKRVLGEQDKRKMYFELTAAGKKCLAGMKCGSVAVPEILLPVFRARCDDRE</sequence>
<dbReference type="PATRIC" id="fig|742725.3.peg.681"/>
<dbReference type="eggNOG" id="COG1846">
    <property type="taxonomic scope" value="Bacteria"/>
</dbReference>
<dbReference type="PANTHER" id="PTHR33164:SF43">
    <property type="entry name" value="HTH-TYPE TRANSCRIPTIONAL REPRESSOR YETL"/>
    <property type="match status" value="1"/>
</dbReference>
<dbReference type="GO" id="GO:0006950">
    <property type="term" value="P:response to stress"/>
    <property type="evidence" value="ECO:0007669"/>
    <property type="project" value="TreeGrafter"/>
</dbReference>
<dbReference type="InterPro" id="IPR036388">
    <property type="entry name" value="WH-like_DNA-bd_sf"/>
</dbReference>
<dbReference type="STRING" id="742725.HMPREF9450_00627"/>
<comment type="caution">
    <text evidence="2">The sequence shown here is derived from an EMBL/GenBank/DDBJ whole genome shotgun (WGS) entry which is preliminary data.</text>
</comment>
<protein>
    <recommendedName>
        <fullName evidence="1">HTH marR-type domain-containing protein</fullName>
    </recommendedName>
</protein>
<dbReference type="GO" id="GO:0003700">
    <property type="term" value="F:DNA-binding transcription factor activity"/>
    <property type="evidence" value="ECO:0007669"/>
    <property type="project" value="InterPro"/>
</dbReference>
<feature type="domain" description="HTH marR-type" evidence="1">
    <location>
        <begin position="31"/>
        <end position="92"/>
    </location>
</feature>
<dbReference type="Gene3D" id="1.10.10.10">
    <property type="entry name" value="Winged helix-like DNA-binding domain superfamily/Winged helix DNA-binding domain"/>
    <property type="match status" value="1"/>
</dbReference>
<name>G5H6R7_9BACT</name>
<dbReference type="InterPro" id="IPR036390">
    <property type="entry name" value="WH_DNA-bd_sf"/>
</dbReference>
<reference evidence="2 3" key="1">
    <citation type="submission" date="2011-08" db="EMBL/GenBank/DDBJ databases">
        <title>The Genome Sequence of Alistipes indistinctus YIT 12060.</title>
        <authorList>
            <consortium name="The Broad Institute Genome Sequencing Platform"/>
            <person name="Earl A."/>
            <person name="Ward D."/>
            <person name="Feldgarden M."/>
            <person name="Gevers D."/>
            <person name="Morotomi M."/>
            <person name="Young S.K."/>
            <person name="Zeng Q."/>
            <person name="Gargeya S."/>
            <person name="Fitzgerald M."/>
            <person name="Haas B."/>
            <person name="Abouelleil A."/>
            <person name="Alvarado L."/>
            <person name="Arachchi H.M."/>
            <person name="Berlin A."/>
            <person name="Brown A."/>
            <person name="Chapman S.B."/>
            <person name="Chen Z."/>
            <person name="Dunbar C."/>
            <person name="Freedman E."/>
            <person name="Gearin G."/>
            <person name="Gellesch M."/>
            <person name="Goldberg J."/>
            <person name="Griggs A."/>
            <person name="Gujja S."/>
            <person name="Heiman D."/>
            <person name="Howarth C."/>
            <person name="Larson L."/>
            <person name="Lui A."/>
            <person name="MacDonald P.J.P."/>
            <person name="Montmayeur A."/>
            <person name="Murphy C."/>
            <person name="Neiman D."/>
            <person name="Pearson M."/>
            <person name="Priest M."/>
            <person name="Roberts A."/>
            <person name="Saif S."/>
            <person name="Shea T."/>
            <person name="Shenoy N."/>
            <person name="Sisk P."/>
            <person name="Stolte C."/>
            <person name="Sykes S."/>
            <person name="Wortman J."/>
            <person name="Nusbaum C."/>
            <person name="Birren B."/>
        </authorList>
    </citation>
    <scope>NUCLEOTIDE SEQUENCE [LARGE SCALE GENOMIC DNA]</scope>
    <source>
        <strain evidence="2 3">YIT 12060</strain>
    </source>
</reference>